<sequence>MSTDHTGGYPPQEPPAQMPYPPSPPSPVDQERPASYPSPTYSSPPPGPLPPPLSPNGNGTTPTIPPQSVGGAEPMSAIPYAVAQPQFPVNEPEPTPIPTPGVLSATQLPSVRIGLWGSSRAGKSTYLASLPIAGMQTTDPNGRWIVGGMTPNAVEYLVRGVDRLANHRSFPAIGQINESLTWVFHGPPPTERAGLFRRQPADGVQFALQLQDVPGEFLRTGQLSEDVVEHFANSQGLIYLFDPIGDAEERTRSFDFFFEMLQAVHARVREAGRLVRNRLPHRVAVCVTKFDEPEFFDAAVHAGWVNQQDFGSRLPVVEEKQRAAFFDWVCRGYRGGTATMICDAIQSFFHPTYVRYYATSAIGFRLNSNQVFDYHDYRNTEQVNNVRRIRATPRPLNVLEPLIDLERRISGRKR</sequence>
<name>A0A927LXM6_9ACTN</name>
<feature type="compositionally biased region" description="Pro residues" evidence="1">
    <location>
        <begin position="11"/>
        <end position="27"/>
    </location>
</feature>
<keyword evidence="3" id="KW-1185">Reference proteome</keyword>
<reference evidence="2" key="1">
    <citation type="submission" date="2020-10" db="EMBL/GenBank/DDBJ databases">
        <title>Sequencing the genomes of 1000 actinobacteria strains.</title>
        <authorList>
            <person name="Klenk H.-P."/>
        </authorList>
    </citation>
    <scope>NUCLEOTIDE SEQUENCE</scope>
    <source>
        <strain evidence="2">DSM 46832</strain>
    </source>
</reference>
<feature type="compositionally biased region" description="Pro residues" evidence="1">
    <location>
        <begin position="42"/>
        <end position="54"/>
    </location>
</feature>
<evidence type="ECO:0000313" key="3">
    <source>
        <dbReference type="Proteomes" id="UP000649753"/>
    </source>
</evidence>
<gene>
    <name evidence="2" type="ORF">H4W31_000025</name>
</gene>
<proteinExistence type="predicted"/>
<evidence type="ECO:0000313" key="2">
    <source>
        <dbReference type="EMBL" id="MBE1484387.1"/>
    </source>
</evidence>
<comment type="caution">
    <text evidence="2">The sequence shown here is derived from an EMBL/GenBank/DDBJ whole genome shotgun (WGS) entry which is preliminary data.</text>
</comment>
<dbReference type="SUPFAM" id="SSF52540">
    <property type="entry name" value="P-loop containing nucleoside triphosphate hydrolases"/>
    <property type="match status" value="1"/>
</dbReference>
<dbReference type="RefSeq" id="WP_192764760.1">
    <property type="nucleotide sequence ID" value="NZ_JADBEB010000001.1"/>
</dbReference>
<accession>A0A927LXM6</accession>
<dbReference type="Proteomes" id="UP000649753">
    <property type="component" value="Unassembled WGS sequence"/>
</dbReference>
<dbReference type="AlphaFoldDB" id="A0A927LXM6"/>
<feature type="region of interest" description="Disordered" evidence="1">
    <location>
        <begin position="1"/>
        <end position="73"/>
    </location>
</feature>
<dbReference type="EMBL" id="JADBEB010000001">
    <property type="protein sequence ID" value="MBE1484387.1"/>
    <property type="molecule type" value="Genomic_DNA"/>
</dbReference>
<dbReference type="InterPro" id="IPR027417">
    <property type="entry name" value="P-loop_NTPase"/>
</dbReference>
<evidence type="ECO:0000256" key="1">
    <source>
        <dbReference type="SAM" id="MobiDB-lite"/>
    </source>
</evidence>
<organism evidence="2 3">
    <name type="scientific">Plantactinospora soyae</name>
    <dbReference type="NCBI Taxonomy" id="1544732"/>
    <lineage>
        <taxon>Bacteria</taxon>
        <taxon>Bacillati</taxon>
        <taxon>Actinomycetota</taxon>
        <taxon>Actinomycetes</taxon>
        <taxon>Micromonosporales</taxon>
        <taxon>Micromonosporaceae</taxon>
        <taxon>Plantactinospora</taxon>
    </lineage>
</organism>
<protein>
    <submittedName>
        <fullName evidence="2">Uncharacterized protein</fullName>
    </submittedName>
</protein>